<dbReference type="GO" id="GO:0003924">
    <property type="term" value="F:GTPase activity"/>
    <property type="evidence" value="ECO:0007669"/>
    <property type="project" value="InterPro"/>
</dbReference>
<dbReference type="PROSITE" id="PS51419">
    <property type="entry name" value="RAB"/>
    <property type="match status" value="1"/>
</dbReference>
<feature type="region of interest" description="Disordered" evidence="3">
    <location>
        <begin position="120"/>
        <end position="150"/>
    </location>
</feature>
<dbReference type="SMART" id="SM00175">
    <property type="entry name" value="RAB"/>
    <property type="match status" value="1"/>
</dbReference>
<feature type="compositionally biased region" description="Low complexity" evidence="3">
    <location>
        <begin position="388"/>
        <end position="398"/>
    </location>
</feature>
<dbReference type="GO" id="GO:0005886">
    <property type="term" value="C:plasma membrane"/>
    <property type="evidence" value="ECO:0007669"/>
    <property type="project" value="TreeGrafter"/>
</dbReference>
<dbReference type="PRINTS" id="PR00449">
    <property type="entry name" value="RASTRNSFRMNG"/>
</dbReference>
<evidence type="ECO:0000256" key="2">
    <source>
        <dbReference type="ARBA" id="ARBA00022553"/>
    </source>
</evidence>
<dbReference type="STRING" id="6573.A0A210Q3T5"/>
<dbReference type="OrthoDB" id="5239715at2759"/>
<dbReference type="GO" id="GO:0005246">
    <property type="term" value="F:calcium channel regulator activity"/>
    <property type="evidence" value="ECO:0007669"/>
    <property type="project" value="TreeGrafter"/>
</dbReference>
<proteinExistence type="inferred from homology"/>
<reference evidence="4 5" key="1">
    <citation type="journal article" date="2017" name="Nat. Ecol. Evol.">
        <title>Scallop genome provides insights into evolution of bilaterian karyotype and development.</title>
        <authorList>
            <person name="Wang S."/>
            <person name="Zhang J."/>
            <person name="Jiao W."/>
            <person name="Li J."/>
            <person name="Xun X."/>
            <person name="Sun Y."/>
            <person name="Guo X."/>
            <person name="Huan P."/>
            <person name="Dong B."/>
            <person name="Zhang L."/>
            <person name="Hu X."/>
            <person name="Sun X."/>
            <person name="Wang J."/>
            <person name="Zhao C."/>
            <person name="Wang Y."/>
            <person name="Wang D."/>
            <person name="Huang X."/>
            <person name="Wang R."/>
            <person name="Lv J."/>
            <person name="Li Y."/>
            <person name="Zhang Z."/>
            <person name="Liu B."/>
            <person name="Lu W."/>
            <person name="Hui Y."/>
            <person name="Liang J."/>
            <person name="Zhou Z."/>
            <person name="Hou R."/>
            <person name="Li X."/>
            <person name="Liu Y."/>
            <person name="Li H."/>
            <person name="Ning X."/>
            <person name="Lin Y."/>
            <person name="Zhao L."/>
            <person name="Xing Q."/>
            <person name="Dou J."/>
            <person name="Li Y."/>
            <person name="Mao J."/>
            <person name="Guo H."/>
            <person name="Dou H."/>
            <person name="Li T."/>
            <person name="Mu C."/>
            <person name="Jiang W."/>
            <person name="Fu Q."/>
            <person name="Fu X."/>
            <person name="Miao Y."/>
            <person name="Liu J."/>
            <person name="Yu Q."/>
            <person name="Li R."/>
            <person name="Liao H."/>
            <person name="Li X."/>
            <person name="Kong Y."/>
            <person name="Jiang Z."/>
            <person name="Chourrout D."/>
            <person name="Li R."/>
            <person name="Bao Z."/>
        </authorList>
    </citation>
    <scope>NUCLEOTIDE SEQUENCE [LARGE SCALE GENOMIC DNA]</scope>
    <source>
        <strain evidence="4 5">PY_sf001</strain>
    </source>
</reference>
<dbReference type="GO" id="GO:0005525">
    <property type="term" value="F:GTP binding"/>
    <property type="evidence" value="ECO:0007669"/>
    <property type="project" value="InterPro"/>
</dbReference>
<evidence type="ECO:0000256" key="1">
    <source>
        <dbReference type="ARBA" id="ARBA00008846"/>
    </source>
</evidence>
<accession>A0A210Q3T5</accession>
<dbReference type="Proteomes" id="UP000242188">
    <property type="component" value="Unassembled WGS sequence"/>
</dbReference>
<keyword evidence="5" id="KW-1185">Reference proteome</keyword>
<feature type="compositionally biased region" description="Low complexity" evidence="3">
    <location>
        <begin position="172"/>
        <end position="182"/>
    </location>
</feature>
<dbReference type="AlphaFoldDB" id="A0A210Q3T5"/>
<dbReference type="PROSITE" id="PS51421">
    <property type="entry name" value="RAS"/>
    <property type="match status" value="1"/>
</dbReference>
<organism evidence="4 5">
    <name type="scientific">Mizuhopecten yessoensis</name>
    <name type="common">Japanese scallop</name>
    <name type="synonym">Patinopecten yessoensis</name>
    <dbReference type="NCBI Taxonomy" id="6573"/>
    <lineage>
        <taxon>Eukaryota</taxon>
        <taxon>Metazoa</taxon>
        <taxon>Spiralia</taxon>
        <taxon>Lophotrochozoa</taxon>
        <taxon>Mollusca</taxon>
        <taxon>Bivalvia</taxon>
        <taxon>Autobranchia</taxon>
        <taxon>Pteriomorphia</taxon>
        <taxon>Pectinida</taxon>
        <taxon>Pectinoidea</taxon>
        <taxon>Pectinidae</taxon>
        <taxon>Mizuhopecten</taxon>
    </lineage>
</organism>
<keyword evidence="2" id="KW-0597">Phosphoprotein</keyword>
<dbReference type="Gene3D" id="3.40.50.300">
    <property type="entry name" value="P-loop containing nucleotide triphosphate hydrolases"/>
    <property type="match status" value="1"/>
</dbReference>
<dbReference type="InterPro" id="IPR027417">
    <property type="entry name" value="P-loop_NTPase"/>
</dbReference>
<gene>
    <name evidence="4" type="ORF">KP79_PYT13543</name>
</gene>
<dbReference type="InterPro" id="IPR001806">
    <property type="entry name" value="Small_GTPase"/>
</dbReference>
<dbReference type="SUPFAM" id="SSF52540">
    <property type="entry name" value="P-loop containing nucleoside triphosphate hydrolases"/>
    <property type="match status" value="1"/>
</dbReference>
<dbReference type="PANTHER" id="PTHR45775:SF6">
    <property type="entry name" value="RAD, GEM_KIR FAMILY MEMBER 2, ISOFORM C"/>
    <property type="match status" value="1"/>
</dbReference>
<protein>
    <submittedName>
        <fullName evidence="4">GTP-binding protein RAD</fullName>
    </submittedName>
</protein>
<feature type="region of interest" description="Disordered" evidence="3">
    <location>
        <begin position="167"/>
        <end position="195"/>
    </location>
</feature>
<dbReference type="EMBL" id="NEDP02005124">
    <property type="protein sequence ID" value="OWF43339.1"/>
    <property type="molecule type" value="Genomic_DNA"/>
</dbReference>
<sequence length="442" mass="49809">MTSEIDIYALERKRFDCNGCITKLSTRTNWCIATKMLIVNLTKIATKAMRDRPEIRCEDRDLTNVLKNTHIVLPDIRVLRQISHDTKTCNSEPGSRSSSFKHSEKPKYLHVKFESIRRKSMPDNVMSPEEAAQVQDKVDGLHPSEPPQQIQRVRSFKISSKGIVNRGDSFRRSSLSNSQNSLAKSDSTKRTKSPLCKAAPKQEKVVDLLAPDQDVYQVSIVGAMGVGKTAIKHQFVTSEYMGNLDTFSVQSGEETAVPVILDDEESIVLFTDYDDAEDCDVMSNKDAIVLVFSVTERDSYNFAVDCLLDLRQTLNSNQVIILVANKTDIVRGREVSSEEAKTMSEQYRCKYVETSASLNHQIDELLVGVLKQIRLHRKAKRKQKKQDTSAASASGATANVPTQASENLKPEEKQSESVIRRFFKGLFGRFSRKKDNVDNLYN</sequence>
<dbReference type="PANTHER" id="PTHR45775">
    <property type="entry name" value="RAD, GEM/KIR FAMILY MEMBER 2, ISOFORM C"/>
    <property type="match status" value="1"/>
</dbReference>
<dbReference type="InterPro" id="IPR051641">
    <property type="entry name" value="RGK_GTP-binding_reg"/>
</dbReference>
<evidence type="ECO:0000256" key="3">
    <source>
        <dbReference type="SAM" id="MobiDB-lite"/>
    </source>
</evidence>
<comment type="caution">
    <text evidence="4">The sequence shown here is derived from an EMBL/GenBank/DDBJ whole genome shotgun (WGS) entry which is preliminary data.</text>
</comment>
<comment type="similarity">
    <text evidence="1">Belongs to the small GTPase superfamily. RGK family.</text>
</comment>
<evidence type="ECO:0000313" key="5">
    <source>
        <dbReference type="Proteomes" id="UP000242188"/>
    </source>
</evidence>
<dbReference type="SMART" id="SM00173">
    <property type="entry name" value="RAS"/>
    <property type="match status" value="1"/>
</dbReference>
<feature type="region of interest" description="Disordered" evidence="3">
    <location>
        <begin position="379"/>
        <end position="416"/>
    </location>
</feature>
<name>A0A210Q3T5_MIZYE</name>
<evidence type="ECO:0000313" key="4">
    <source>
        <dbReference type="EMBL" id="OWF43339.1"/>
    </source>
</evidence>
<dbReference type="Pfam" id="PF00071">
    <property type="entry name" value="Ras"/>
    <property type="match status" value="1"/>
</dbReference>